<dbReference type="PANTHER" id="PTHR12892">
    <property type="entry name" value="FGF RECEPTOR ACTIVATING PROTEIN 1"/>
    <property type="match status" value="1"/>
</dbReference>
<comment type="caution">
    <text evidence="6">The sequence shown here is derived from an EMBL/GenBank/DDBJ whole genome shotgun (WGS) entry which is preliminary data.</text>
</comment>
<feature type="non-terminal residue" evidence="6">
    <location>
        <position position="59"/>
    </location>
</feature>
<evidence type="ECO:0000313" key="7">
    <source>
        <dbReference type="Proteomes" id="UP000288216"/>
    </source>
</evidence>
<keyword evidence="7" id="KW-1185">Reference proteome</keyword>
<accession>A0A401PQE8</accession>
<keyword evidence="4 5" id="KW-0472">Membrane</keyword>
<dbReference type="EMBL" id="BFAA01008624">
    <property type="protein sequence ID" value="GCB75348.1"/>
    <property type="molecule type" value="Genomic_DNA"/>
</dbReference>
<reference evidence="6 7" key="1">
    <citation type="journal article" date="2018" name="Nat. Ecol. Evol.">
        <title>Shark genomes provide insights into elasmobranch evolution and the origin of vertebrates.</title>
        <authorList>
            <person name="Hara Y"/>
            <person name="Yamaguchi K"/>
            <person name="Onimaru K"/>
            <person name="Kadota M"/>
            <person name="Koyanagi M"/>
            <person name="Keeley SD"/>
            <person name="Tatsumi K"/>
            <person name="Tanaka K"/>
            <person name="Motone F"/>
            <person name="Kageyama Y"/>
            <person name="Nozu R"/>
            <person name="Adachi N"/>
            <person name="Nishimura O"/>
            <person name="Nakagawa R"/>
            <person name="Tanegashima C"/>
            <person name="Kiyatake I"/>
            <person name="Matsumoto R"/>
            <person name="Murakumo K"/>
            <person name="Nishida K"/>
            <person name="Terakita A"/>
            <person name="Kuratani S"/>
            <person name="Sato K"/>
            <person name="Hyodo S Kuraku.S."/>
        </authorList>
    </citation>
    <scope>NUCLEOTIDE SEQUENCE [LARGE SCALE GENOMIC DNA]</scope>
</reference>
<dbReference type="GO" id="GO:0000139">
    <property type="term" value="C:Golgi membrane"/>
    <property type="evidence" value="ECO:0007669"/>
    <property type="project" value="InterPro"/>
</dbReference>
<keyword evidence="2 5" id="KW-0812">Transmembrane</keyword>
<evidence type="ECO:0000256" key="2">
    <source>
        <dbReference type="ARBA" id="ARBA00022692"/>
    </source>
</evidence>
<evidence type="ECO:0000256" key="5">
    <source>
        <dbReference type="SAM" id="Phobius"/>
    </source>
</evidence>
<proteinExistence type="predicted"/>
<dbReference type="Proteomes" id="UP000288216">
    <property type="component" value="Unassembled WGS sequence"/>
</dbReference>
<evidence type="ECO:0000256" key="4">
    <source>
        <dbReference type="ARBA" id="ARBA00023136"/>
    </source>
</evidence>
<dbReference type="GO" id="GO:0006506">
    <property type="term" value="P:GPI anchor biosynthetic process"/>
    <property type="evidence" value="ECO:0007669"/>
    <property type="project" value="TreeGrafter"/>
</dbReference>
<name>A0A401PQE8_SCYTO</name>
<dbReference type="OrthoDB" id="68581at2759"/>
<dbReference type="PANTHER" id="PTHR12892:SF11">
    <property type="entry name" value="POST-GPI ATTACHMENT TO PROTEINS FACTOR 2"/>
    <property type="match status" value="1"/>
</dbReference>
<dbReference type="InterPro" id="IPR039545">
    <property type="entry name" value="PGAP2"/>
</dbReference>
<dbReference type="AlphaFoldDB" id="A0A401PQE8"/>
<feature type="transmembrane region" description="Helical" evidence="5">
    <location>
        <begin position="21"/>
        <end position="47"/>
    </location>
</feature>
<evidence type="ECO:0000256" key="3">
    <source>
        <dbReference type="ARBA" id="ARBA00022989"/>
    </source>
</evidence>
<protein>
    <submittedName>
        <fullName evidence="6">Uncharacterized protein</fullName>
    </submittedName>
</protein>
<dbReference type="STRING" id="75743.A0A401PQE8"/>
<gene>
    <name evidence="6" type="ORF">scyTo_0015303</name>
</gene>
<keyword evidence="3 5" id="KW-1133">Transmembrane helix</keyword>
<organism evidence="6 7">
    <name type="scientific">Scyliorhinus torazame</name>
    <name type="common">Cloudy catshark</name>
    <name type="synonym">Catulus torazame</name>
    <dbReference type="NCBI Taxonomy" id="75743"/>
    <lineage>
        <taxon>Eukaryota</taxon>
        <taxon>Metazoa</taxon>
        <taxon>Chordata</taxon>
        <taxon>Craniata</taxon>
        <taxon>Vertebrata</taxon>
        <taxon>Chondrichthyes</taxon>
        <taxon>Elasmobranchii</taxon>
        <taxon>Galeomorphii</taxon>
        <taxon>Galeoidea</taxon>
        <taxon>Carcharhiniformes</taxon>
        <taxon>Scyliorhinidae</taxon>
        <taxon>Scyliorhinus</taxon>
    </lineage>
</organism>
<evidence type="ECO:0000313" key="6">
    <source>
        <dbReference type="EMBL" id="GCB75348.1"/>
    </source>
</evidence>
<comment type="subcellular location">
    <subcellularLocation>
        <location evidence="1">Endomembrane system</location>
        <topology evidence="1">Multi-pass membrane protein</topology>
    </subcellularLocation>
</comment>
<dbReference type="GO" id="GO:0005789">
    <property type="term" value="C:endoplasmic reticulum membrane"/>
    <property type="evidence" value="ECO:0007669"/>
    <property type="project" value="TreeGrafter"/>
</dbReference>
<sequence length="59" mass="6816">MGERLLPMFVPLDKEAVLLRIRFTTLAVSTVMCPLFGFLFCIVWSMLFNFEETTATHCQ</sequence>
<evidence type="ECO:0000256" key="1">
    <source>
        <dbReference type="ARBA" id="ARBA00004127"/>
    </source>
</evidence>